<feature type="active site" description="Proton donor" evidence="6">
    <location>
        <position position="112"/>
    </location>
</feature>
<feature type="binding site" evidence="6">
    <location>
        <position position="66"/>
    </location>
    <ligand>
        <name>(6R)-10-formyltetrahydrofolate</name>
        <dbReference type="ChEBI" id="CHEBI:195366"/>
    </ligand>
</feature>
<dbReference type="GO" id="GO:0006189">
    <property type="term" value="P:'de novo' IMP biosynthetic process"/>
    <property type="evidence" value="ECO:0007669"/>
    <property type="project" value="UniProtKB-UniRule"/>
</dbReference>
<dbReference type="InterPro" id="IPR036477">
    <property type="entry name" value="Formyl_transf_N_sf"/>
</dbReference>
<evidence type="ECO:0000256" key="5">
    <source>
        <dbReference type="ARBA" id="ARBA00047664"/>
    </source>
</evidence>
<dbReference type="STRING" id="146817.SAMN04488502_1011160"/>
<evidence type="ECO:0000313" key="8">
    <source>
        <dbReference type="EMBL" id="SDL91344.1"/>
    </source>
</evidence>
<evidence type="ECO:0000259" key="7">
    <source>
        <dbReference type="Pfam" id="PF00551"/>
    </source>
</evidence>
<evidence type="ECO:0000256" key="2">
    <source>
        <dbReference type="ARBA" id="ARBA00022679"/>
    </source>
</evidence>
<feature type="binding site" evidence="6">
    <location>
        <begin position="93"/>
        <end position="96"/>
    </location>
    <ligand>
        <name>(6R)-10-formyltetrahydrofolate</name>
        <dbReference type="ChEBI" id="CHEBI:195366"/>
    </ligand>
</feature>
<dbReference type="GO" id="GO:0004644">
    <property type="term" value="F:phosphoribosylglycinamide formyltransferase activity"/>
    <property type="evidence" value="ECO:0007669"/>
    <property type="project" value="UniProtKB-UniRule"/>
</dbReference>
<dbReference type="AlphaFoldDB" id="A0A1G9NYC1"/>
<dbReference type="OrthoDB" id="9806170at2"/>
<evidence type="ECO:0000256" key="3">
    <source>
        <dbReference type="ARBA" id="ARBA00022755"/>
    </source>
</evidence>
<dbReference type="Proteomes" id="UP000214880">
    <property type="component" value="Unassembled WGS sequence"/>
</dbReference>
<comment type="function">
    <text evidence="6">Catalyzes the transfer of a formyl group from 10-formyltetrahydrofolate to 5-phospho-ribosyl-glycinamide (GAR), producing 5-phospho-ribosyl-N-formylglycinamide (FGAR) and tetrahydrofolate.</text>
</comment>
<accession>A0A1G9NYC1</accession>
<feature type="binding site" evidence="6">
    <location>
        <begin position="15"/>
        <end position="17"/>
    </location>
    <ligand>
        <name>N(1)-(5-phospho-beta-D-ribosyl)glycinamide</name>
        <dbReference type="ChEBI" id="CHEBI:143788"/>
    </ligand>
</feature>
<feature type="domain" description="Formyl transferase N-terminal" evidence="7">
    <location>
        <begin position="9"/>
        <end position="185"/>
    </location>
</feature>
<dbReference type="PANTHER" id="PTHR43369">
    <property type="entry name" value="PHOSPHORIBOSYLGLYCINAMIDE FORMYLTRANSFERASE"/>
    <property type="match status" value="1"/>
</dbReference>
<comment type="pathway">
    <text evidence="1 6">Purine metabolism; IMP biosynthesis via de novo pathway; N(2)-formyl-N(1)-(5-phospho-D-ribosyl)glycinamide from N(1)-(5-phospho-D-ribosyl)glycinamide (10-formyl THF route): step 1/1.</text>
</comment>
<feature type="site" description="Raises pKa of active site His" evidence="6">
    <location>
        <position position="148"/>
    </location>
</feature>
<comment type="catalytic activity">
    <reaction evidence="5 6">
        <text>N(1)-(5-phospho-beta-D-ribosyl)glycinamide + (6R)-10-formyltetrahydrofolate = N(2)-formyl-N(1)-(5-phospho-beta-D-ribosyl)glycinamide + (6S)-5,6,7,8-tetrahydrofolate + H(+)</text>
        <dbReference type="Rhea" id="RHEA:15053"/>
        <dbReference type="ChEBI" id="CHEBI:15378"/>
        <dbReference type="ChEBI" id="CHEBI:57453"/>
        <dbReference type="ChEBI" id="CHEBI:143788"/>
        <dbReference type="ChEBI" id="CHEBI:147286"/>
        <dbReference type="ChEBI" id="CHEBI:195366"/>
        <dbReference type="EC" id="2.1.2.2"/>
    </reaction>
</comment>
<comment type="similarity">
    <text evidence="4 6">Belongs to the GART family.</text>
</comment>
<protein>
    <recommendedName>
        <fullName evidence="6">Phosphoribosylglycinamide formyltransferase</fullName>
        <ecNumber evidence="6">2.1.2.2</ecNumber>
    </recommendedName>
    <alternativeName>
        <fullName evidence="6">5'-phosphoribosylglycinamide transformylase</fullName>
    </alternativeName>
    <alternativeName>
        <fullName evidence="6">GAR transformylase</fullName>
        <shortName evidence="6">GART</shortName>
    </alternativeName>
</protein>
<dbReference type="InterPro" id="IPR004607">
    <property type="entry name" value="GART"/>
</dbReference>
<proteinExistence type="inferred from homology"/>
<dbReference type="EC" id="2.1.2.2" evidence="6"/>
<dbReference type="PROSITE" id="PS00373">
    <property type="entry name" value="GART"/>
    <property type="match status" value="1"/>
</dbReference>
<feature type="binding site" evidence="6">
    <location>
        <position position="110"/>
    </location>
    <ligand>
        <name>(6R)-10-formyltetrahydrofolate</name>
        <dbReference type="ChEBI" id="CHEBI:195366"/>
    </ligand>
</feature>
<dbReference type="PANTHER" id="PTHR43369:SF2">
    <property type="entry name" value="PHOSPHORIBOSYLGLYCINAMIDE FORMYLTRANSFERASE"/>
    <property type="match status" value="1"/>
</dbReference>
<name>A0A1G9NYC1_9FIRM</name>
<organism evidence="8 9">
    <name type="scientific">Dendrosporobacter quercicolus</name>
    <dbReference type="NCBI Taxonomy" id="146817"/>
    <lineage>
        <taxon>Bacteria</taxon>
        <taxon>Bacillati</taxon>
        <taxon>Bacillota</taxon>
        <taxon>Negativicutes</taxon>
        <taxon>Selenomonadales</taxon>
        <taxon>Sporomusaceae</taxon>
        <taxon>Dendrosporobacter</taxon>
    </lineage>
</organism>
<keyword evidence="3 6" id="KW-0658">Purine biosynthesis</keyword>
<evidence type="ECO:0000256" key="4">
    <source>
        <dbReference type="ARBA" id="ARBA00038440"/>
    </source>
</evidence>
<evidence type="ECO:0000256" key="1">
    <source>
        <dbReference type="ARBA" id="ARBA00005054"/>
    </source>
</evidence>
<evidence type="ECO:0000313" key="9">
    <source>
        <dbReference type="Proteomes" id="UP000214880"/>
    </source>
</evidence>
<dbReference type="UniPathway" id="UPA00074">
    <property type="reaction ID" value="UER00126"/>
</dbReference>
<dbReference type="FunFam" id="3.40.50.170:FF:000007">
    <property type="entry name" value="Phosphoribosylglycinamide formyltransferase"/>
    <property type="match status" value="1"/>
</dbReference>
<dbReference type="GO" id="GO:0005829">
    <property type="term" value="C:cytosol"/>
    <property type="evidence" value="ECO:0007669"/>
    <property type="project" value="TreeGrafter"/>
</dbReference>
<dbReference type="InterPro" id="IPR001555">
    <property type="entry name" value="GART_AS"/>
</dbReference>
<dbReference type="NCBIfam" id="TIGR00639">
    <property type="entry name" value="PurN"/>
    <property type="match status" value="1"/>
</dbReference>
<keyword evidence="9" id="KW-1185">Reference proteome</keyword>
<dbReference type="SUPFAM" id="SSF53328">
    <property type="entry name" value="Formyltransferase"/>
    <property type="match status" value="1"/>
</dbReference>
<dbReference type="HAMAP" id="MF_01930">
    <property type="entry name" value="PurN"/>
    <property type="match status" value="1"/>
</dbReference>
<dbReference type="CDD" id="cd08645">
    <property type="entry name" value="FMT_core_GART"/>
    <property type="match status" value="1"/>
</dbReference>
<dbReference type="RefSeq" id="WP_092069462.1">
    <property type="nucleotide sequence ID" value="NZ_FNHB01000001.1"/>
</dbReference>
<keyword evidence="2 6" id="KW-0808">Transferase</keyword>
<evidence type="ECO:0000256" key="6">
    <source>
        <dbReference type="HAMAP-Rule" id="MF_01930"/>
    </source>
</evidence>
<dbReference type="InterPro" id="IPR002376">
    <property type="entry name" value="Formyl_transf_N"/>
</dbReference>
<dbReference type="Pfam" id="PF00551">
    <property type="entry name" value="Formyl_trans_N"/>
    <property type="match status" value="1"/>
</dbReference>
<dbReference type="EMBL" id="FNHB01000001">
    <property type="protein sequence ID" value="SDL91344.1"/>
    <property type="molecule type" value="Genomic_DNA"/>
</dbReference>
<reference evidence="8 9" key="1">
    <citation type="submission" date="2016-10" db="EMBL/GenBank/DDBJ databases">
        <authorList>
            <person name="de Groot N.N."/>
        </authorList>
    </citation>
    <scope>NUCLEOTIDE SEQUENCE [LARGE SCALE GENOMIC DNA]</scope>
    <source>
        <strain evidence="8 9">DSM 1736</strain>
    </source>
</reference>
<sequence length="204" mass="22308">MSEKVVLGILASGRGSNLHSIAKAVQSGQLAAKIGVVISDKPAANALNLAADFQLPAVCVDRKQYRTQLEFEQALANELQLHQVKLVVLAGFMRILSPYFVHLFANRIMNIHPSLLPAFPGKNAQEQAIRYGAKLSGCTVHFVDEGMDSGPVILQQAVPVFAEDTPDKLAERILQQEHQAYPQAIKLYAEGKLQIDGRLVKITE</sequence>
<gene>
    <name evidence="6" type="primary">purN</name>
    <name evidence="8" type="ORF">SAMN04488502_1011160</name>
</gene>
<dbReference type="Gene3D" id="3.40.50.170">
    <property type="entry name" value="Formyl transferase, N-terminal domain"/>
    <property type="match status" value="1"/>
</dbReference>